<proteinExistence type="predicted"/>
<dbReference type="SFLD" id="SFLDS00003">
    <property type="entry name" value="Haloacid_Dehalogenase"/>
    <property type="match status" value="1"/>
</dbReference>
<accession>A0ABP8H1U2</accession>
<dbReference type="InterPro" id="IPR023214">
    <property type="entry name" value="HAD_sf"/>
</dbReference>
<organism evidence="1 2">
    <name type="scientific">Mucilaginibacter gynuensis</name>
    <dbReference type="NCBI Taxonomy" id="1302236"/>
    <lineage>
        <taxon>Bacteria</taxon>
        <taxon>Pseudomonadati</taxon>
        <taxon>Bacteroidota</taxon>
        <taxon>Sphingobacteriia</taxon>
        <taxon>Sphingobacteriales</taxon>
        <taxon>Sphingobacteriaceae</taxon>
        <taxon>Mucilaginibacter</taxon>
    </lineage>
</organism>
<dbReference type="PANTHER" id="PTHR43434:SF19">
    <property type="entry name" value="PHOSPHONOACETALDEHYDE HYDROLASE"/>
    <property type="match status" value="1"/>
</dbReference>
<dbReference type="Gene3D" id="1.10.150.240">
    <property type="entry name" value="Putative phosphatase, domain 2"/>
    <property type="match status" value="1"/>
</dbReference>
<dbReference type="RefSeq" id="WP_345212928.1">
    <property type="nucleotide sequence ID" value="NZ_BAABFT010000013.1"/>
</dbReference>
<dbReference type="InterPro" id="IPR036412">
    <property type="entry name" value="HAD-like_sf"/>
</dbReference>
<dbReference type="Pfam" id="PF13419">
    <property type="entry name" value="HAD_2"/>
    <property type="match status" value="1"/>
</dbReference>
<evidence type="ECO:0000313" key="2">
    <source>
        <dbReference type="Proteomes" id="UP001500582"/>
    </source>
</evidence>
<evidence type="ECO:0000313" key="1">
    <source>
        <dbReference type="EMBL" id="GAA4333193.1"/>
    </source>
</evidence>
<dbReference type="SFLD" id="SFLDG01129">
    <property type="entry name" value="C1.5:_HAD__Beta-PGM__Phosphata"/>
    <property type="match status" value="1"/>
</dbReference>
<keyword evidence="2" id="KW-1185">Reference proteome</keyword>
<comment type="caution">
    <text evidence="1">The sequence shown here is derived from an EMBL/GenBank/DDBJ whole genome shotgun (WGS) entry which is preliminary data.</text>
</comment>
<dbReference type="SUPFAM" id="SSF56784">
    <property type="entry name" value="HAD-like"/>
    <property type="match status" value="1"/>
</dbReference>
<dbReference type="SFLD" id="SFLDG01135">
    <property type="entry name" value="C1.5.6:_HAD__Beta-PGM__Phospha"/>
    <property type="match status" value="1"/>
</dbReference>
<dbReference type="Gene3D" id="3.40.50.1000">
    <property type="entry name" value="HAD superfamily/HAD-like"/>
    <property type="match status" value="1"/>
</dbReference>
<dbReference type="InterPro" id="IPR050155">
    <property type="entry name" value="HAD-like_hydrolase_sf"/>
</dbReference>
<dbReference type="Proteomes" id="UP001500582">
    <property type="component" value="Unassembled WGS sequence"/>
</dbReference>
<dbReference type="NCBIfam" id="TIGR01549">
    <property type="entry name" value="HAD-SF-IA-v1"/>
    <property type="match status" value="1"/>
</dbReference>
<dbReference type="InterPro" id="IPR041492">
    <property type="entry name" value="HAD_2"/>
</dbReference>
<gene>
    <name evidence="1" type="ORF">GCM10023149_39800</name>
</gene>
<reference evidence="2" key="1">
    <citation type="journal article" date="2019" name="Int. J. Syst. Evol. Microbiol.">
        <title>The Global Catalogue of Microorganisms (GCM) 10K type strain sequencing project: providing services to taxonomists for standard genome sequencing and annotation.</title>
        <authorList>
            <consortium name="The Broad Institute Genomics Platform"/>
            <consortium name="The Broad Institute Genome Sequencing Center for Infectious Disease"/>
            <person name="Wu L."/>
            <person name="Ma J."/>
        </authorList>
    </citation>
    <scope>NUCLEOTIDE SEQUENCE [LARGE SCALE GENOMIC DNA]</scope>
    <source>
        <strain evidence="2">JCM 17705</strain>
    </source>
</reference>
<protein>
    <submittedName>
        <fullName evidence="1">Phosphonatase-like hydrolase</fullName>
    </submittedName>
</protein>
<name>A0ABP8H1U2_9SPHI</name>
<sequence length="229" mass="25656">MAIKLVVFDIAGTTVKDDHDVSKAFQAALKKFGYEVPVELIDPLMGYEKNQAIRQMLRLHERREEKITAELVGKIHKEFVQQMILHYRQAPGIEPLPNVEETFAALRAKNIQIGINTGFSRDIADAIVNRLQWQEKGLIDYLVGSDEVELGRPHPYMIQKMMDAAGIKTGKEVAKIGDTEVDVREGQNAGCKYVIGITTGTFTRAELEAYHPTHIIDDIAQIVDIVSAK</sequence>
<dbReference type="InterPro" id="IPR006439">
    <property type="entry name" value="HAD-SF_hydro_IA"/>
</dbReference>
<dbReference type="EMBL" id="BAABFT010000013">
    <property type="protein sequence ID" value="GAA4333193.1"/>
    <property type="molecule type" value="Genomic_DNA"/>
</dbReference>
<dbReference type="InterPro" id="IPR023198">
    <property type="entry name" value="PGP-like_dom2"/>
</dbReference>
<dbReference type="PANTHER" id="PTHR43434">
    <property type="entry name" value="PHOSPHOGLYCOLATE PHOSPHATASE"/>
    <property type="match status" value="1"/>
</dbReference>